<feature type="region of interest" description="Disordered" evidence="1">
    <location>
        <begin position="42"/>
        <end position="174"/>
    </location>
</feature>
<keyword evidence="3" id="KW-0732">Signal</keyword>
<organism evidence="4 5">
    <name type="scientific">Basidiobolus meristosporus CBS 931.73</name>
    <dbReference type="NCBI Taxonomy" id="1314790"/>
    <lineage>
        <taxon>Eukaryota</taxon>
        <taxon>Fungi</taxon>
        <taxon>Fungi incertae sedis</taxon>
        <taxon>Zoopagomycota</taxon>
        <taxon>Entomophthoromycotina</taxon>
        <taxon>Basidiobolomycetes</taxon>
        <taxon>Basidiobolales</taxon>
        <taxon>Basidiobolaceae</taxon>
        <taxon>Basidiobolus</taxon>
    </lineage>
</organism>
<evidence type="ECO:0000313" key="5">
    <source>
        <dbReference type="Proteomes" id="UP000193498"/>
    </source>
</evidence>
<feature type="compositionally biased region" description="Polar residues" evidence="1">
    <location>
        <begin position="124"/>
        <end position="141"/>
    </location>
</feature>
<dbReference type="AlphaFoldDB" id="A0A1Y1XZ30"/>
<protein>
    <recommendedName>
        <fullName evidence="6">Mid2 domain-containing protein</fullName>
    </recommendedName>
</protein>
<proteinExistence type="predicted"/>
<evidence type="ECO:0008006" key="6">
    <source>
        <dbReference type="Google" id="ProtNLM"/>
    </source>
</evidence>
<evidence type="ECO:0000313" key="4">
    <source>
        <dbReference type="EMBL" id="ORX90746.1"/>
    </source>
</evidence>
<accession>A0A1Y1XZ30</accession>
<dbReference type="OrthoDB" id="2449473at2759"/>
<dbReference type="EMBL" id="MCFE01000361">
    <property type="protein sequence ID" value="ORX90746.1"/>
    <property type="molecule type" value="Genomic_DNA"/>
</dbReference>
<name>A0A1Y1XZ30_9FUNG</name>
<dbReference type="InParanoid" id="A0A1Y1XZ30"/>
<reference evidence="4 5" key="1">
    <citation type="submission" date="2016-07" db="EMBL/GenBank/DDBJ databases">
        <title>Pervasive Adenine N6-methylation of Active Genes in Fungi.</title>
        <authorList>
            <consortium name="DOE Joint Genome Institute"/>
            <person name="Mondo S.J."/>
            <person name="Dannebaum R.O."/>
            <person name="Kuo R.C."/>
            <person name="Labutti K."/>
            <person name="Haridas S."/>
            <person name="Kuo A."/>
            <person name="Salamov A."/>
            <person name="Ahrendt S.R."/>
            <person name="Lipzen A."/>
            <person name="Sullivan W."/>
            <person name="Andreopoulos W.B."/>
            <person name="Clum A."/>
            <person name="Lindquist E."/>
            <person name="Daum C."/>
            <person name="Ramamoorthy G.K."/>
            <person name="Gryganskyi A."/>
            <person name="Culley D."/>
            <person name="Magnuson J.K."/>
            <person name="James T.Y."/>
            <person name="O'Malley M.A."/>
            <person name="Stajich J.E."/>
            <person name="Spatafora J.W."/>
            <person name="Visel A."/>
            <person name="Grigoriev I.V."/>
        </authorList>
    </citation>
    <scope>NUCLEOTIDE SEQUENCE [LARGE SCALE GENOMIC DNA]</scope>
    <source>
        <strain evidence="4 5">CBS 931.73</strain>
    </source>
</reference>
<gene>
    <name evidence="4" type="ORF">K493DRAFT_339795</name>
</gene>
<feature type="signal peptide" evidence="3">
    <location>
        <begin position="1"/>
        <end position="21"/>
    </location>
</feature>
<feature type="transmembrane region" description="Helical" evidence="2">
    <location>
        <begin position="224"/>
        <end position="245"/>
    </location>
</feature>
<keyword evidence="5" id="KW-1185">Reference proteome</keyword>
<feature type="chain" id="PRO_5012892220" description="Mid2 domain-containing protein" evidence="3">
    <location>
        <begin position="22"/>
        <end position="288"/>
    </location>
</feature>
<evidence type="ECO:0000256" key="1">
    <source>
        <dbReference type="SAM" id="MobiDB-lite"/>
    </source>
</evidence>
<sequence>MLSRTIYLFFAILLLGRHLLAYPQGLSDLDLKGVNNTSGNANIVSSHDDPSKSVASADPIDPSANNHLKPTSASDKPANTRTSETPSPTTPTHTTPSNKPTSTPTHEATPTHEPIPTHESTPTRPDNNTQSKVNSETTPSHEVNPPVPHDTRKTPTSPPTTMPTKASDSTSSGKKIVHYSTSIVVITASDSGMLTTKHVLTTITSDTESSLKSQSSSNKGRTTGIAVGVSVGVAAVLSAIGIWIFRKWKLSPSRNFRARLRNNDHFKPPTHSILERESNTVFLRELNE</sequence>
<keyword evidence="2" id="KW-0472">Membrane</keyword>
<dbReference type="STRING" id="1314790.A0A1Y1XZ30"/>
<evidence type="ECO:0000256" key="3">
    <source>
        <dbReference type="SAM" id="SignalP"/>
    </source>
</evidence>
<feature type="compositionally biased region" description="Polar residues" evidence="1">
    <location>
        <begin position="63"/>
        <end position="79"/>
    </location>
</feature>
<comment type="caution">
    <text evidence="4">The sequence shown here is derived from an EMBL/GenBank/DDBJ whole genome shotgun (WGS) entry which is preliminary data.</text>
</comment>
<evidence type="ECO:0000256" key="2">
    <source>
        <dbReference type="SAM" id="Phobius"/>
    </source>
</evidence>
<dbReference type="Proteomes" id="UP000193498">
    <property type="component" value="Unassembled WGS sequence"/>
</dbReference>
<feature type="compositionally biased region" description="Low complexity" evidence="1">
    <location>
        <begin position="80"/>
        <end position="123"/>
    </location>
</feature>
<keyword evidence="2" id="KW-1133">Transmembrane helix</keyword>
<keyword evidence="2" id="KW-0812">Transmembrane</keyword>